<sequence>MSSNEICNDLQIQSLVVRERYYRDTCQWAKLRNCYHADSSKTRIQITWYQGDIDGFVTGSERMSAGGTAAVHTIYPVEIHVNGNKAFTESTGSISIRFQHEGCTYDCVSFTRFISRLEAVNGEWKLLTLDAIYDRDSIVPVVPNAPVEFHIPHDARQSYKCISWLLSQKGFDIRQDLPGTDDTTACQKLLEGSLEWLQKMD</sequence>
<comment type="caution">
    <text evidence="2">The sequence shown here is derived from an EMBL/GenBank/DDBJ whole genome shotgun (WGS) entry which is preliminary data.</text>
</comment>
<dbReference type="InterPro" id="IPR032710">
    <property type="entry name" value="NTF2-like_dom_sf"/>
</dbReference>
<reference evidence="2" key="1">
    <citation type="journal article" date="2019" name="Beilstein J. Org. Chem.">
        <title>Nanangenines: drimane sesquiterpenoids as the dominant metabolite cohort of a novel Australian fungus, Aspergillus nanangensis.</title>
        <authorList>
            <person name="Lacey H.J."/>
            <person name="Gilchrist C.L.M."/>
            <person name="Crombie A."/>
            <person name="Kalaitzis J.A."/>
            <person name="Vuong D."/>
            <person name="Rutledge P.J."/>
            <person name="Turner P."/>
            <person name="Pitt J.I."/>
            <person name="Lacey E."/>
            <person name="Chooi Y.H."/>
            <person name="Piggott A.M."/>
        </authorList>
    </citation>
    <scope>NUCLEOTIDE SEQUENCE</scope>
    <source>
        <strain evidence="2">MST-FP2251</strain>
    </source>
</reference>
<protein>
    <recommendedName>
        <fullName evidence="1">SnoaL-like domain-containing protein</fullName>
    </recommendedName>
</protein>
<accession>A0AAD4CDM2</accession>
<dbReference type="InterPro" id="IPR037401">
    <property type="entry name" value="SnoaL-like"/>
</dbReference>
<name>A0AAD4CDM2_ASPNN</name>
<gene>
    <name evidence="2" type="ORF">FE257_001713</name>
</gene>
<proteinExistence type="predicted"/>
<dbReference type="Proteomes" id="UP001194746">
    <property type="component" value="Unassembled WGS sequence"/>
</dbReference>
<evidence type="ECO:0000313" key="3">
    <source>
        <dbReference type="Proteomes" id="UP001194746"/>
    </source>
</evidence>
<organism evidence="2 3">
    <name type="scientific">Aspergillus nanangensis</name>
    <dbReference type="NCBI Taxonomy" id="2582783"/>
    <lineage>
        <taxon>Eukaryota</taxon>
        <taxon>Fungi</taxon>
        <taxon>Dikarya</taxon>
        <taxon>Ascomycota</taxon>
        <taxon>Pezizomycotina</taxon>
        <taxon>Eurotiomycetes</taxon>
        <taxon>Eurotiomycetidae</taxon>
        <taxon>Eurotiales</taxon>
        <taxon>Aspergillaceae</taxon>
        <taxon>Aspergillus</taxon>
        <taxon>Aspergillus subgen. Circumdati</taxon>
    </lineage>
</organism>
<dbReference type="SUPFAM" id="SSF54427">
    <property type="entry name" value="NTF2-like"/>
    <property type="match status" value="1"/>
</dbReference>
<evidence type="ECO:0000313" key="2">
    <source>
        <dbReference type="EMBL" id="KAF9884525.1"/>
    </source>
</evidence>
<evidence type="ECO:0000259" key="1">
    <source>
        <dbReference type="Pfam" id="PF13577"/>
    </source>
</evidence>
<dbReference type="Gene3D" id="3.10.450.50">
    <property type="match status" value="1"/>
</dbReference>
<reference evidence="2" key="2">
    <citation type="submission" date="2020-02" db="EMBL/GenBank/DDBJ databases">
        <authorList>
            <person name="Gilchrist C.L.M."/>
            <person name="Chooi Y.-H."/>
        </authorList>
    </citation>
    <scope>NUCLEOTIDE SEQUENCE</scope>
    <source>
        <strain evidence="2">MST-FP2251</strain>
    </source>
</reference>
<dbReference type="Pfam" id="PF13577">
    <property type="entry name" value="SnoaL_4"/>
    <property type="match status" value="1"/>
</dbReference>
<dbReference type="AlphaFoldDB" id="A0AAD4CDM2"/>
<feature type="domain" description="SnoaL-like" evidence="1">
    <location>
        <begin position="7"/>
        <end position="127"/>
    </location>
</feature>
<keyword evidence="3" id="KW-1185">Reference proteome</keyword>
<dbReference type="EMBL" id="VCAU01000120">
    <property type="protein sequence ID" value="KAF9884525.1"/>
    <property type="molecule type" value="Genomic_DNA"/>
</dbReference>